<dbReference type="InterPro" id="IPR000032">
    <property type="entry name" value="HPr-like"/>
</dbReference>
<dbReference type="PANTHER" id="PTHR33705:SF2">
    <property type="entry name" value="PHOSPHOCARRIER PROTEIN NPR"/>
    <property type="match status" value="1"/>
</dbReference>
<dbReference type="InterPro" id="IPR050399">
    <property type="entry name" value="HPr"/>
</dbReference>
<dbReference type="GO" id="GO:0005737">
    <property type="term" value="C:cytoplasm"/>
    <property type="evidence" value="ECO:0007669"/>
    <property type="project" value="UniProtKB-SubCell"/>
</dbReference>
<evidence type="ECO:0000259" key="4">
    <source>
        <dbReference type="PROSITE" id="PS51350"/>
    </source>
</evidence>
<keyword evidence="2" id="KW-0963">Cytoplasm</keyword>
<dbReference type="Pfam" id="PF00381">
    <property type="entry name" value="PTS-HPr"/>
    <property type="match status" value="1"/>
</dbReference>
<dbReference type="STRING" id="1116391.PM3016_1702"/>
<reference evidence="5 6" key="1">
    <citation type="journal article" date="2012" name="J. Bacteriol.">
        <title>Complete Genome Sequence of Paenibacillus mucilaginosus 3016, a Bacterium Functional as Microbial Fertilizer.</title>
        <authorList>
            <person name="Ma M."/>
            <person name="Wang Z."/>
            <person name="Li L."/>
            <person name="Jiang X."/>
            <person name="Guan D."/>
            <person name="Cao F."/>
            <person name="Chen H."/>
            <person name="Wang X."/>
            <person name="Shen D."/>
            <person name="Du B."/>
            <person name="Li J."/>
        </authorList>
    </citation>
    <scope>NUCLEOTIDE SEQUENCE [LARGE SCALE GENOMIC DNA]</scope>
    <source>
        <strain evidence="5 6">3016</strain>
    </source>
</reference>
<dbReference type="InterPro" id="IPR035895">
    <property type="entry name" value="HPr-like_sf"/>
</dbReference>
<evidence type="ECO:0000313" key="6">
    <source>
        <dbReference type="Proteomes" id="UP000007523"/>
    </source>
</evidence>
<evidence type="ECO:0000256" key="3">
    <source>
        <dbReference type="ARBA" id="ARBA00022683"/>
    </source>
</evidence>
<comment type="subcellular location">
    <subcellularLocation>
        <location evidence="1">Cytoplasm</location>
    </subcellularLocation>
</comment>
<dbReference type="EMBL" id="CP003235">
    <property type="protein sequence ID" value="AFC28616.1"/>
    <property type="molecule type" value="Genomic_DNA"/>
</dbReference>
<dbReference type="RefSeq" id="WP_014369158.1">
    <property type="nucleotide sequence ID" value="NC_016935.1"/>
</dbReference>
<dbReference type="Gene3D" id="3.30.1340.10">
    <property type="entry name" value="HPr-like"/>
    <property type="match status" value="1"/>
</dbReference>
<keyword evidence="6" id="KW-1185">Reference proteome</keyword>
<evidence type="ECO:0000313" key="5">
    <source>
        <dbReference type="EMBL" id="AFC28616.1"/>
    </source>
</evidence>
<dbReference type="HOGENOM" id="CLU_136230_1_1_9"/>
<proteinExistence type="predicted"/>
<dbReference type="PROSITE" id="PS51350">
    <property type="entry name" value="PTS_HPR_DOM"/>
    <property type="match status" value="1"/>
</dbReference>
<gene>
    <name evidence="5" type="ORF">PM3016_1702</name>
</gene>
<dbReference type="AlphaFoldDB" id="H6NES5"/>
<evidence type="ECO:0000256" key="1">
    <source>
        <dbReference type="ARBA" id="ARBA00004496"/>
    </source>
</evidence>
<feature type="domain" description="HPr" evidence="4">
    <location>
        <begin position="1"/>
        <end position="87"/>
    </location>
</feature>
<keyword evidence="3" id="KW-0598">Phosphotransferase system</keyword>
<dbReference type="SUPFAM" id="SSF55594">
    <property type="entry name" value="HPr-like"/>
    <property type="match status" value="1"/>
</dbReference>
<evidence type="ECO:0000256" key="2">
    <source>
        <dbReference type="ARBA" id="ARBA00022490"/>
    </source>
</evidence>
<organism evidence="5 6">
    <name type="scientific">Paenibacillus mucilaginosus 3016</name>
    <dbReference type="NCBI Taxonomy" id="1116391"/>
    <lineage>
        <taxon>Bacteria</taxon>
        <taxon>Bacillati</taxon>
        <taxon>Bacillota</taxon>
        <taxon>Bacilli</taxon>
        <taxon>Bacillales</taxon>
        <taxon>Paenibacillaceae</taxon>
        <taxon>Paenibacillus</taxon>
    </lineage>
</organism>
<sequence length="87" mass="9536">MRKESLTVRRQGFHVILAKQFTELAASFASEEIRVVWPARNIISDAKSILGVMALDVSAGDVLELTTEGPEEDRAVEALAALWSEHG</sequence>
<dbReference type="PRINTS" id="PR00107">
    <property type="entry name" value="PHOSPHOCPHPR"/>
</dbReference>
<accession>H6NES5</accession>
<dbReference type="Proteomes" id="UP000007523">
    <property type="component" value="Chromosome"/>
</dbReference>
<dbReference type="PANTHER" id="PTHR33705">
    <property type="entry name" value="PHOSPHOCARRIER PROTEIN HPR"/>
    <property type="match status" value="1"/>
</dbReference>
<name>H6NES5_9BACL</name>
<dbReference type="GO" id="GO:0009401">
    <property type="term" value="P:phosphoenolpyruvate-dependent sugar phosphotransferase system"/>
    <property type="evidence" value="ECO:0007669"/>
    <property type="project" value="UniProtKB-KW"/>
</dbReference>
<dbReference type="KEGG" id="pmq:PM3016_1702"/>
<protein>
    <recommendedName>
        <fullName evidence="4">HPr domain-containing protein</fullName>
    </recommendedName>
</protein>